<keyword evidence="1" id="KW-1277">Toxin-antitoxin system</keyword>
<gene>
    <name evidence="2" type="ORF">SAMN05421850_1129</name>
</gene>
<dbReference type="Pfam" id="PF07362">
    <property type="entry name" value="CcdA"/>
    <property type="match status" value="1"/>
</dbReference>
<dbReference type="EMBL" id="FNEB01000012">
    <property type="protein sequence ID" value="SDJ29066.1"/>
    <property type="molecule type" value="Genomic_DNA"/>
</dbReference>
<protein>
    <submittedName>
        <fullName evidence="2">Antitoxin CcdA</fullName>
    </submittedName>
</protein>
<sequence>MTATKRRTNLTLDESLLQSARAHGLNISAIAEEALGQAVRRAEAEAWARDNADALAERRAHVDRQGLALDRHRLWQAE</sequence>
<dbReference type="STRING" id="490829.SAMN05421850_1129"/>
<evidence type="ECO:0000256" key="1">
    <source>
        <dbReference type="ARBA" id="ARBA00022649"/>
    </source>
</evidence>
<organism evidence="2 3">
    <name type="scientific">Lutimaribacter saemankumensis</name>
    <dbReference type="NCBI Taxonomy" id="490829"/>
    <lineage>
        <taxon>Bacteria</taxon>
        <taxon>Pseudomonadati</taxon>
        <taxon>Pseudomonadota</taxon>
        <taxon>Alphaproteobacteria</taxon>
        <taxon>Rhodobacterales</taxon>
        <taxon>Roseobacteraceae</taxon>
        <taxon>Lutimaribacter</taxon>
    </lineage>
</organism>
<name>A0A1G8SIK5_9RHOB</name>
<proteinExistence type="predicted"/>
<dbReference type="OrthoDB" id="7191115at2"/>
<dbReference type="RefSeq" id="WP_090030241.1">
    <property type="nucleotide sequence ID" value="NZ_FNEB01000012.1"/>
</dbReference>
<dbReference type="Proteomes" id="UP000199340">
    <property type="component" value="Unassembled WGS sequence"/>
</dbReference>
<dbReference type="InterPro" id="IPR009956">
    <property type="entry name" value="Post-segregation_anti-tox_CcdA"/>
</dbReference>
<evidence type="ECO:0000313" key="2">
    <source>
        <dbReference type="EMBL" id="SDJ29066.1"/>
    </source>
</evidence>
<evidence type="ECO:0000313" key="3">
    <source>
        <dbReference type="Proteomes" id="UP000199340"/>
    </source>
</evidence>
<accession>A0A1G8SIK5</accession>
<keyword evidence="3" id="KW-1185">Reference proteome</keyword>
<reference evidence="2 3" key="1">
    <citation type="submission" date="2016-10" db="EMBL/GenBank/DDBJ databases">
        <authorList>
            <person name="de Groot N.N."/>
        </authorList>
    </citation>
    <scope>NUCLEOTIDE SEQUENCE [LARGE SCALE GENOMIC DNA]</scope>
    <source>
        <strain evidence="2 3">DSM 28010</strain>
    </source>
</reference>
<dbReference type="AlphaFoldDB" id="A0A1G8SIK5"/>